<protein>
    <submittedName>
        <fullName evidence="3">Uncharacterized protein</fullName>
    </submittedName>
</protein>
<evidence type="ECO:0000313" key="4">
    <source>
        <dbReference type="Proteomes" id="UP000321617"/>
    </source>
</evidence>
<proteinExistence type="predicted"/>
<reference evidence="3 4" key="1">
    <citation type="journal article" date="2013" name="Stand. Genomic Sci.">
        <title>Genomic Encyclopedia of Type Strains, Phase I: The one thousand microbial genomes (KMG-I) project.</title>
        <authorList>
            <person name="Kyrpides N.C."/>
            <person name="Woyke T."/>
            <person name="Eisen J.A."/>
            <person name="Garrity G."/>
            <person name="Lilburn T.G."/>
            <person name="Beck B.J."/>
            <person name="Whitman W.B."/>
            <person name="Hugenholtz P."/>
            <person name="Klenk H.P."/>
        </authorList>
    </citation>
    <scope>NUCLEOTIDE SEQUENCE [LARGE SCALE GENOMIC DNA]</scope>
    <source>
        <strain evidence="3 4">DSM 45044</strain>
    </source>
</reference>
<evidence type="ECO:0000256" key="1">
    <source>
        <dbReference type="SAM" id="MobiDB-lite"/>
    </source>
</evidence>
<name>A0A562V3V2_9ACTN</name>
<evidence type="ECO:0000313" key="3">
    <source>
        <dbReference type="EMBL" id="TWJ12564.1"/>
    </source>
</evidence>
<dbReference type="EMBL" id="VLLL01000006">
    <property type="protein sequence ID" value="TWJ12564.1"/>
    <property type="molecule type" value="Genomic_DNA"/>
</dbReference>
<keyword evidence="4" id="KW-1185">Reference proteome</keyword>
<sequence length="138" mass="13734">MLHAPRSRRRIIARSGAVARISLTALALAIVTFPTIVESSGETSPPAMILVDDTVDDGSPNPPYEPTPTATPSGGSSSGTSPAPSPGDPQDDEGTADSGTGGMFGLPVAAQAGLSLAVILLAALALLPGRRPPAGLRA</sequence>
<dbReference type="Proteomes" id="UP000321617">
    <property type="component" value="Unassembled WGS sequence"/>
</dbReference>
<dbReference type="AlphaFoldDB" id="A0A562V3V2"/>
<feature type="region of interest" description="Disordered" evidence="1">
    <location>
        <begin position="38"/>
        <end position="104"/>
    </location>
</feature>
<feature type="transmembrane region" description="Helical" evidence="2">
    <location>
        <begin position="108"/>
        <end position="127"/>
    </location>
</feature>
<evidence type="ECO:0000256" key="2">
    <source>
        <dbReference type="SAM" id="Phobius"/>
    </source>
</evidence>
<organism evidence="3 4">
    <name type="scientific">Stackebrandtia albiflava</name>
    <dbReference type="NCBI Taxonomy" id="406432"/>
    <lineage>
        <taxon>Bacteria</taxon>
        <taxon>Bacillati</taxon>
        <taxon>Actinomycetota</taxon>
        <taxon>Actinomycetes</taxon>
        <taxon>Glycomycetales</taxon>
        <taxon>Glycomycetaceae</taxon>
        <taxon>Stackebrandtia</taxon>
    </lineage>
</organism>
<keyword evidence="2" id="KW-0472">Membrane</keyword>
<keyword evidence="2" id="KW-1133">Transmembrane helix</keyword>
<gene>
    <name evidence="3" type="ORF">LX16_3324</name>
</gene>
<comment type="caution">
    <text evidence="3">The sequence shown here is derived from an EMBL/GenBank/DDBJ whole genome shotgun (WGS) entry which is preliminary data.</text>
</comment>
<feature type="compositionally biased region" description="Low complexity" evidence="1">
    <location>
        <begin position="67"/>
        <end position="82"/>
    </location>
</feature>
<keyword evidence="2" id="KW-0812">Transmembrane</keyword>
<accession>A0A562V3V2</accession>